<comment type="caution">
    <text evidence="1">The sequence shown here is derived from an EMBL/GenBank/DDBJ whole genome shotgun (WGS) entry which is preliminary data.</text>
</comment>
<dbReference type="Proteomes" id="UP000197138">
    <property type="component" value="Unassembled WGS sequence"/>
</dbReference>
<gene>
    <name evidence="1" type="ORF">CDL15_Pgr008333</name>
</gene>
<dbReference type="EMBL" id="MTKT01000802">
    <property type="protein sequence ID" value="OWM87887.1"/>
    <property type="molecule type" value="Genomic_DNA"/>
</dbReference>
<protein>
    <submittedName>
        <fullName evidence="1">Uncharacterized protein</fullName>
    </submittedName>
</protein>
<evidence type="ECO:0000313" key="1">
    <source>
        <dbReference type="EMBL" id="OWM87887.1"/>
    </source>
</evidence>
<sequence length="93" mass="9887">MLGCKGCTFGCARTLGARAGTRGHARARGQALGARGEASGGARGMRRVCAGVRGLALDCHYSPESDDFAQNARVKEVFKSWMTQLNAWKGAWV</sequence>
<reference evidence="2" key="1">
    <citation type="journal article" date="2017" name="Plant J.">
        <title>The pomegranate (Punica granatum L.) genome and the genomics of punicalagin biosynthesis.</title>
        <authorList>
            <person name="Qin G."/>
            <person name="Xu C."/>
            <person name="Ming R."/>
            <person name="Tang H."/>
            <person name="Guyot R."/>
            <person name="Kramer E.M."/>
            <person name="Hu Y."/>
            <person name="Yi X."/>
            <person name="Qi Y."/>
            <person name="Xu X."/>
            <person name="Gao Z."/>
            <person name="Pan H."/>
            <person name="Jian J."/>
            <person name="Tian Y."/>
            <person name="Yue Z."/>
            <person name="Xu Y."/>
        </authorList>
    </citation>
    <scope>NUCLEOTIDE SEQUENCE [LARGE SCALE GENOMIC DNA]</scope>
    <source>
        <strain evidence="2">cv. Dabenzi</strain>
    </source>
</reference>
<name>A0A218XS79_PUNGR</name>
<evidence type="ECO:0000313" key="2">
    <source>
        <dbReference type="Proteomes" id="UP000197138"/>
    </source>
</evidence>
<organism evidence="1 2">
    <name type="scientific">Punica granatum</name>
    <name type="common">Pomegranate</name>
    <dbReference type="NCBI Taxonomy" id="22663"/>
    <lineage>
        <taxon>Eukaryota</taxon>
        <taxon>Viridiplantae</taxon>
        <taxon>Streptophyta</taxon>
        <taxon>Embryophyta</taxon>
        <taxon>Tracheophyta</taxon>
        <taxon>Spermatophyta</taxon>
        <taxon>Magnoliopsida</taxon>
        <taxon>eudicotyledons</taxon>
        <taxon>Gunneridae</taxon>
        <taxon>Pentapetalae</taxon>
        <taxon>rosids</taxon>
        <taxon>malvids</taxon>
        <taxon>Myrtales</taxon>
        <taxon>Lythraceae</taxon>
        <taxon>Punica</taxon>
    </lineage>
</organism>
<dbReference type="AlphaFoldDB" id="A0A218XS79"/>
<accession>A0A218XS79</accession>
<proteinExistence type="predicted"/>